<proteinExistence type="predicted"/>
<protein>
    <submittedName>
        <fullName evidence="2">Phage tail protein</fullName>
    </submittedName>
</protein>
<dbReference type="PANTHER" id="PTHR36251">
    <property type="entry name" value="FELS-1 PROPHAGE HOST SPECIFICITY PROTEIN-RELATED"/>
    <property type="match status" value="1"/>
</dbReference>
<dbReference type="PANTHER" id="PTHR36251:SF2">
    <property type="entry name" value="GIFSY-2 PROPHAGE HOST SPECIFICITY PROTEIN J, PHAGE LAMBDA"/>
    <property type="match status" value="1"/>
</dbReference>
<reference evidence="2" key="1">
    <citation type="submission" date="2024-06" db="EMBL/GenBank/DDBJ databases">
        <title>Mesorhizobium karijinii sp. nov., a symbiont of the iconic Swainsona formosa from arid Australia.</title>
        <authorList>
            <person name="Hill Y.J."/>
            <person name="Watkin E.L.J."/>
            <person name="O'Hara G.W."/>
            <person name="Terpolilli J."/>
            <person name="Tye M.L."/>
            <person name="Kohlmeier M.G."/>
        </authorList>
    </citation>
    <scope>NUCLEOTIDE SEQUENCE</scope>
    <source>
        <strain evidence="2">WSM2240</strain>
    </source>
</reference>
<dbReference type="Pfam" id="PF13550">
    <property type="entry name" value="Phage-tail_3"/>
    <property type="match status" value="1"/>
</dbReference>
<dbReference type="InterPro" id="IPR032876">
    <property type="entry name" value="J_dom"/>
</dbReference>
<dbReference type="RefSeq" id="WP_353640747.1">
    <property type="nucleotide sequence ID" value="NZ_CP159253.1"/>
</dbReference>
<dbReference type="InterPro" id="IPR053171">
    <property type="entry name" value="Viral_Tip_Attach_Protein"/>
</dbReference>
<evidence type="ECO:0000313" key="2">
    <source>
        <dbReference type="EMBL" id="XCG46685.1"/>
    </source>
</evidence>
<feature type="domain" description="Tip attachment protein J" evidence="1">
    <location>
        <begin position="506"/>
        <end position="668"/>
    </location>
</feature>
<sequence>MKPFAGNFGGGDAPENTPDTYYSSDIIEVILGLTEGPIKGLKSGTAKNFYVGETPLLNSNGSENFTDFTLNIHKGSSTGELIVPRLGGQSTSVTVNTSLSQDIAVIRQGTQLDIDWVELRFVINALFRGTDEGQRSKELKIQVEYKPSDQSEWLPGILYSQKGTTTEETPNSLTIIHSGDIKAVTTAARQQVLYDQTAEPVPTEDERSLADVYGHRVWWLDDNGALRFYSNADFFSPDNLTSEAVGTGRVNITFEDANYIALIDPTRAIPERRFFHWATGTPTGAVLGDLWYNNAVLRWFNGASWVTTLSPTGTYDPTAGHNVISSDGVLRMNEKITSNAVKEVKIKVPRIGVPYDIRVTKLTHDTEDTEDDRTDVTFESFQEIKAEPMLFPNLAVAHLLGRATDQFSSVPQFSGVYEGLLVKVPSNYDPVARTYDGAWDGTWKIAYTNNPAYVGNDLVMNDRYGMNSTYPVELEPTDVYEAGVWCDLERGDSGKPLFTFNQLIQEPQTARELATYIFGIFGGRFFDDGNGYARLRIDNDTPAVHLFAKENIKEGVFKYSYTEMEGRKNDYTVSFKNPALFYKEDRRRVRSQEMIDAYGRAPDEFIAVGCNNADEAIFRATVKLISDQTEVETVTFETAREGLYLEPYDIILVSDDAMDDVTTGRIVGTSGSDTLLLRDFVYLEAGFDHEVVINREGFELATFEIDPTSVGVSTKTLKIVGVLPTDLPDQAVFSIGLDAKPYRVLGIAPGEGKDSEESVIITGLEVNRTKYAEAAGQAEAVQVEIPEFSTNLSAVANARLTPSTEVRLGRSVQNLLLTYDAHPNKFVRSYTIASRFNDDPWRYHGDVRTTRFELADVLQGRYIFSIQANSMMGQRSAITYVDIDLSGEVREVAPVTNLVLVNEIGVDGSNHLFEERDAHLQWNKGEPNPAQASYRVEIYDSGEELLRSEFVVEPKFTYTGPQMFADGATRQMKVRVTAFDLFGNSSEPAILLIKNPAPAAPAVSAENGFGSVQFNWPTDNVADYAGSLVWISPTSGIDPTSRPADYELVGNQVVVPLSPDTGRYARVALFDTMGKQELNYSAEVYAEAYLVVDVEAPATPTGLVLSSVITDGVCKLTATCNANTEADLAGYIFEIKEGAGNYVGFPTNEARYEWTVKAGVAYTVTVLAFDQAQNKSNRTAEVAHTAALDTVPPATPTGLNALGGFEVIWLKLNRNGEADFSHYEIYQHTASTPEPDAGTVATYTSRSENNPISGFTGVQQLWFWVRAVDTSGNKSAWSASVEGTTVDIDTDITTEDLAGLIDATSFAAGLYAPGVGATLPATPFTDTTPKTFYLTTDQKIYEQKADGSGWIVSSDVSLIVGQIKTGQIEVGAVGADQIASNAVLTKHLLIGNMNNLVTNSQFITGDLSDWSEYYNPDGITVEDAGAAGVPASAPARKVVKYVPSSTLNTAVFSNGGAHNDPDAGILVTPGEKYYFAIDYAEDAGSVNFFRMYAYYRNVDGTYSSQLEYLPASTSWIRHGVTFTVPVGAYKMHMYLIAVTGSSGNRYWCNPTVNRVSGTVLIEDGAITAEKVTTGELITLSAQIKDAIIKNAHISDLSAEKLIAGSALANTITVDGRSIGSVAKSDILFDDVSQDWTLGSGYGSGSYSTDAVATGTRRLLQNADGYRYWYCPNRVAFDPSKLYRVTFRIKRIGGDDTGTVYAGLRGFNAAGTSVATGWSVLSAKAQSSIASATWTEFVGYVKGVATAQQSGLGTIATPKAMIDTTRFIEPVILFNYNLTSGGCSMALDSVKIEVVTEEAAELVNAGSTKIDPGMITISGGTTLASWRHGTDQTKIDGGNIYANSITANSLNIGQRGIEIMQLEFEHNKPSTNQLSWTAGTITYINDANASAFSSITAGSVTHTGPTVYIYWAKGATTLSTTTVQATAQGANNVILAIYRGGTDLTANYGRTIIDGSGIKANTVDTLQLKANAVDATIIKADAVEGYHIKANSITAREMVLTNFTNLIPNGNFGTGDLSSWRGWATPTAITVPASTSWPAKHACLLNNNASDVSIFSHGDYRDDAAGIPVSAGEQYLLGADFWVNSSTTCYLYAYFKKNDATYTSISYAIPVAGSWNRRTLALTVPAGCVKMHMYVRRTGGGTGHMYFTNAFINRRMDAELVVDGAITANHITVTNLAAISATLGAVNISAAIIGTLQVQTANIANLAVDTIKVKDGAITSIATAFTAAAVNCPEGAERILQTLAISVNNSNSKVSVNFSCNLVATTDNLFKYTDANSSSICDLRLYRDNVLVHTVRIWQFLYMSDNGFVSVHVGNTAFILDYTDTAVAAGSRTYQVRAYYDQRNFDIENRMLRVMDVKK</sequence>
<dbReference type="EMBL" id="CP159253">
    <property type="protein sequence ID" value="XCG46685.1"/>
    <property type="molecule type" value="Genomic_DNA"/>
</dbReference>
<gene>
    <name evidence="2" type="ORF">ABVK50_15300</name>
</gene>
<dbReference type="InterPro" id="IPR013783">
    <property type="entry name" value="Ig-like_fold"/>
</dbReference>
<accession>A0AAU8CIX1</accession>
<name>A0AAU8CIX1_9HYPH</name>
<organism evidence="2">
    <name type="scientific">Mesorhizobium sp. WSM2240</name>
    <dbReference type="NCBI Taxonomy" id="3228851"/>
    <lineage>
        <taxon>Bacteria</taxon>
        <taxon>Pseudomonadati</taxon>
        <taxon>Pseudomonadota</taxon>
        <taxon>Alphaproteobacteria</taxon>
        <taxon>Hyphomicrobiales</taxon>
        <taxon>Phyllobacteriaceae</taxon>
        <taxon>Mesorhizobium</taxon>
    </lineage>
</organism>
<dbReference type="Gene3D" id="2.60.120.260">
    <property type="entry name" value="Galactose-binding domain-like"/>
    <property type="match status" value="2"/>
</dbReference>
<evidence type="ECO:0000259" key="1">
    <source>
        <dbReference type="Pfam" id="PF13550"/>
    </source>
</evidence>
<dbReference type="Gene3D" id="2.60.40.10">
    <property type="entry name" value="Immunoglobulins"/>
    <property type="match status" value="2"/>
</dbReference>